<name>A0ABX2EVH0_9BURK</name>
<comment type="caution">
    <text evidence="1">The sequence shown here is derived from an EMBL/GenBank/DDBJ whole genome shotgun (WGS) entry which is preliminary data.</text>
</comment>
<evidence type="ECO:0000313" key="1">
    <source>
        <dbReference type="EMBL" id="NRF72457.1"/>
    </source>
</evidence>
<dbReference type="RefSeq" id="WP_173135720.1">
    <property type="nucleotide sequence ID" value="NZ_JABRWJ010000031.1"/>
</dbReference>
<reference evidence="1 2" key="1">
    <citation type="submission" date="2020-05" db="EMBL/GenBank/DDBJ databases">
        <title>Aquincola sp. isolate from soil.</title>
        <authorList>
            <person name="Han J."/>
            <person name="Kim D.-U."/>
        </authorList>
    </citation>
    <scope>NUCLEOTIDE SEQUENCE [LARGE SCALE GENOMIC DNA]</scope>
    <source>
        <strain evidence="1 2">S2</strain>
    </source>
</reference>
<accession>A0ABX2EVH0</accession>
<organism evidence="1 2">
    <name type="scientific">Pseudaquabacterium terrae</name>
    <dbReference type="NCBI Taxonomy" id="2732868"/>
    <lineage>
        <taxon>Bacteria</taxon>
        <taxon>Pseudomonadati</taxon>
        <taxon>Pseudomonadota</taxon>
        <taxon>Betaproteobacteria</taxon>
        <taxon>Burkholderiales</taxon>
        <taxon>Sphaerotilaceae</taxon>
        <taxon>Pseudaquabacterium</taxon>
    </lineage>
</organism>
<sequence>MRGYTDIPRSTSHCVVFIDEGEIDPEDVELVQQVREQGYRIAYIDCATYEDRHWEIPSHIGAQIATHHPPYHEGREANLARWLDDLIALAYSTPGLIIVLDNAFVLWNSQRKFMSELMEAYLIQVHHWLEQKVPCHLCFQMVPSPLVRQWFATSAA</sequence>
<keyword evidence="2" id="KW-1185">Reference proteome</keyword>
<evidence type="ECO:0000313" key="2">
    <source>
        <dbReference type="Proteomes" id="UP000737171"/>
    </source>
</evidence>
<proteinExistence type="predicted"/>
<dbReference type="Proteomes" id="UP000737171">
    <property type="component" value="Unassembled WGS sequence"/>
</dbReference>
<evidence type="ECO:0008006" key="3">
    <source>
        <dbReference type="Google" id="ProtNLM"/>
    </source>
</evidence>
<protein>
    <recommendedName>
        <fullName evidence="3">Barstar (barnase inhibitor) domain-containing protein</fullName>
    </recommendedName>
</protein>
<dbReference type="EMBL" id="JABRWJ010000031">
    <property type="protein sequence ID" value="NRF72457.1"/>
    <property type="molecule type" value="Genomic_DNA"/>
</dbReference>
<gene>
    <name evidence="1" type="ORF">HLB44_36460</name>
</gene>